<dbReference type="EMBL" id="JAUDZG010000001">
    <property type="protein sequence ID" value="KAK3311344.1"/>
    <property type="molecule type" value="Genomic_DNA"/>
</dbReference>
<keyword evidence="3" id="KW-1185">Reference proteome</keyword>
<comment type="caution">
    <text evidence="2">The sequence shown here is derived from an EMBL/GenBank/DDBJ whole genome shotgun (WGS) entry which is preliminary data.</text>
</comment>
<gene>
    <name evidence="2" type="ORF">B0T15DRAFT_489954</name>
</gene>
<evidence type="ECO:0000256" key="1">
    <source>
        <dbReference type="SAM" id="MobiDB-lite"/>
    </source>
</evidence>
<dbReference type="RefSeq" id="XP_062727124.1">
    <property type="nucleotide sequence ID" value="XM_062866641.1"/>
</dbReference>
<accession>A0AAJ0M729</accession>
<name>A0AAJ0M729_9PEZI</name>
<evidence type="ECO:0000313" key="3">
    <source>
        <dbReference type="Proteomes" id="UP001273166"/>
    </source>
</evidence>
<dbReference type="GeneID" id="87885470"/>
<organism evidence="2 3">
    <name type="scientific">Chaetomium strumarium</name>
    <dbReference type="NCBI Taxonomy" id="1170767"/>
    <lineage>
        <taxon>Eukaryota</taxon>
        <taxon>Fungi</taxon>
        <taxon>Dikarya</taxon>
        <taxon>Ascomycota</taxon>
        <taxon>Pezizomycotina</taxon>
        <taxon>Sordariomycetes</taxon>
        <taxon>Sordariomycetidae</taxon>
        <taxon>Sordariales</taxon>
        <taxon>Chaetomiaceae</taxon>
        <taxon>Chaetomium</taxon>
    </lineage>
</organism>
<protein>
    <submittedName>
        <fullName evidence="2">Uncharacterized protein</fullName>
    </submittedName>
</protein>
<reference evidence="2" key="2">
    <citation type="submission" date="2023-06" db="EMBL/GenBank/DDBJ databases">
        <authorList>
            <consortium name="Lawrence Berkeley National Laboratory"/>
            <person name="Mondo S.J."/>
            <person name="Hensen N."/>
            <person name="Bonometti L."/>
            <person name="Westerberg I."/>
            <person name="Brannstrom I.O."/>
            <person name="Guillou S."/>
            <person name="Cros-Aarteil S."/>
            <person name="Calhoun S."/>
            <person name="Haridas S."/>
            <person name="Kuo A."/>
            <person name="Pangilinan J."/>
            <person name="Riley R."/>
            <person name="Labutti K."/>
            <person name="Andreopoulos B."/>
            <person name="Lipzen A."/>
            <person name="Chen C."/>
            <person name="Yanf M."/>
            <person name="Daum C."/>
            <person name="Ng V."/>
            <person name="Clum A."/>
            <person name="Steindorff A."/>
            <person name="Ohm R."/>
            <person name="Martin F."/>
            <person name="Silar P."/>
            <person name="Natvig D."/>
            <person name="Lalanne C."/>
            <person name="Gautier V."/>
            <person name="Ament-Velasquez S.L."/>
            <person name="Kruys A."/>
            <person name="Hutchinson M.I."/>
            <person name="Powell A.J."/>
            <person name="Barry K."/>
            <person name="Miller A.N."/>
            <person name="Grigoriev I.V."/>
            <person name="Debuchy R."/>
            <person name="Gladieux P."/>
            <person name="Thoren M.H."/>
            <person name="Johannesson H."/>
        </authorList>
    </citation>
    <scope>NUCLEOTIDE SEQUENCE</scope>
    <source>
        <strain evidence="2">CBS 333.67</strain>
    </source>
</reference>
<feature type="compositionally biased region" description="Basic residues" evidence="1">
    <location>
        <begin position="8"/>
        <end position="18"/>
    </location>
</feature>
<reference evidence="2" key="1">
    <citation type="journal article" date="2023" name="Mol. Phylogenet. Evol.">
        <title>Genome-scale phylogeny and comparative genomics of the fungal order Sordariales.</title>
        <authorList>
            <person name="Hensen N."/>
            <person name="Bonometti L."/>
            <person name="Westerberg I."/>
            <person name="Brannstrom I.O."/>
            <person name="Guillou S."/>
            <person name="Cros-Aarteil S."/>
            <person name="Calhoun S."/>
            <person name="Haridas S."/>
            <person name="Kuo A."/>
            <person name="Mondo S."/>
            <person name="Pangilinan J."/>
            <person name="Riley R."/>
            <person name="LaButti K."/>
            <person name="Andreopoulos B."/>
            <person name="Lipzen A."/>
            <person name="Chen C."/>
            <person name="Yan M."/>
            <person name="Daum C."/>
            <person name="Ng V."/>
            <person name="Clum A."/>
            <person name="Steindorff A."/>
            <person name="Ohm R.A."/>
            <person name="Martin F."/>
            <person name="Silar P."/>
            <person name="Natvig D.O."/>
            <person name="Lalanne C."/>
            <person name="Gautier V."/>
            <person name="Ament-Velasquez S.L."/>
            <person name="Kruys A."/>
            <person name="Hutchinson M.I."/>
            <person name="Powell A.J."/>
            <person name="Barry K."/>
            <person name="Miller A.N."/>
            <person name="Grigoriev I.V."/>
            <person name="Debuchy R."/>
            <person name="Gladieux P."/>
            <person name="Hiltunen Thoren M."/>
            <person name="Johannesson H."/>
        </authorList>
    </citation>
    <scope>NUCLEOTIDE SEQUENCE</scope>
    <source>
        <strain evidence="2">CBS 333.67</strain>
    </source>
</reference>
<dbReference type="AlphaFoldDB" id="A0AAJ0M729"/>
<proteinExistence type="predicted"/>
<dbReference type="Proteomes" id="UP001273166">
    <property type="component" value="Unassembled WGS sequence"/>
</dbReference>
<evidence type="ECO:0000313" key="2">
    <source>
        <dbReference type="EMBL" id="KAK3311344.1"/>
    </source>
</evidence>
<feature type="region of interest" description="Disordered" evidence="1">
    <location>
        <begin position="1"/>
        <end position="59"/>
    </location>
</feature>
<sequence>MELTPIKVRGRGRQKKAWRPPEPRRIMEKRKRKRTQDGAIPMHDVDGLPRKRCKSKKPPAPIENLPVELLERIILLSRNLKFLFSSLRIGKRFSHPQFLTELVEAAFAPTWDELFAHPDTNGMVRNMTVNVPGDPEFQTDVLNCQWVNADLVLDAQQKWARRTNGLQWFSKLPGDRERALSLMEGVKARYEEEWKRFQIGCLDCLKPPEVAREPDVWRAMLRMVDKRFDVHPRIRIPRRLLTDPCGWDSMRLLFWLVRGGARLQPEHSGDWELTEKGFDTVMAMANPHLGVVYLQLLYDLRAFCHWPPGHLEEKLEIAQELEQRETDGDKKLMWSAGQSVLKSFDATAMDGLDQIHITSIP</sequence>